<dbReference type="EMBL" id="JACHIU010000001">
    <property type="protein sequence ID" value="MBB6471892.1"/>
    <property type="molecule type" value="Genomic_DNA"/>
</dbReference>
<dbReference type="AlphaFoldDB" id="A0A7X0IB07"/>
<keyword evidence="1" id="KW-0812">Transmembrane</keyword>
<keyword evidence="3" id="KW-1185">Reference proteome</keyword>
<dbReference type="Proteomes" id="UP000555564">
    <property type="component" value="Unassembled WGS sequence"/>
</dbReference>
<dbReference type="RefSeq" id="WP_184979043.1">
    <property type="nucleotide sequence ID" value="NZ_BAAALO010000042.1"/>
</dbReference>
<reference evidence="2 3" key="1">
    <citation type="submission" date="2020-08" db="EMBL/GenBank/DDBJ databases">
        <title>Sequencing the genomes of 1000 actinobacteria strains.</title>
        <authorList>
            <person name="Klenk H.-P."/>
        </authorList>
    </citation>
    <scope>NUCLEOTIDE SEQUENCE [LARGE SCALE GENOMIC DNA]</scope>
    <source>
        <strain evidence="2 3">DSM 44936</strain>
    </source>
</reference>
<proteinExistence type="predicted"/>
<keyword evidence="1" id="KW-0472">Membrane</keyword>
<evidence type="ECO:0000313" key="3">
    <source>
        <dbReference type="Proteomes" id="UP000555564"/>
    </source>
</evidence>
<protein>
    <submittedName>
        <fullName evidence="2">Uncharacterized membrane protein HdeD (DUF308 family)</fullName>
    </submittedName>
</protein>
<feature type="transmembrane region" description="Helical" evidence="1">
    <location>
        <begin position="21"/>
        <end position="41"/>
    </location>
</feature>
<keyword evidence="1" id="KW-1133">Transmembrane helix</keyword>
<evidence type="ECO:0000256" key="1">
    <source>
        <dbReference type="SAM" id="Phobius"/>
    </source>
</evidence>
<feature type="transmembrane region" description="Helical" evidence="1">
    <location>
        <begin position="47"/>
        <end position="67"/>
    </location>
</feature>
<accession>A0A7X0IB07</accession>
<sequence length="74" mass="8468">MRPDPQETAPAKKQRRYWHRTDWLSLFSGLLFIGIGVRYLVEPPPNTGVMVLTLVFGLGFAGFFAVVSRAFRKR</sequence>
<name>A0A7X0IB07_9ACTN</name>
<comment type="caution">
    <text evidence="2">The sequence shown here is derived from an EMBL/GenBank/DDBJ whole genome shotgun (WGS) entry which is preliminary data.</text>
</comment>
<organism evidence="2 3">
    <name type="scientific">Sphaerisporangium rubeum</name>
    <dbReference type="NCBI Taxonomy" id="321317"/>
    <lineage>
        <taxon>Bacteria</taxon>
        <taxon>Bacillati</taxon>
        <taxon>Actinomycetota</taxon>
        <taxon>Actinomycetes</taxon>
        <taxon>Streptosporangiales</taxon>
        <taxon>Streptosporangiaceae</taxon>
        <taxon>Sphaerisporangium</taxon>
    </lineage>
</organism>
<evidence type="ECO:0000313" key="2">
    <source>
        <dbReference type="EMBL" id="MBB6471892.1"/>
    </source>
</evidence>
<gene>
    <name evidence="2" type="ORF">BJ992_001323</name>
</gene>